<dbReference type="InterPro" id="IPR014464">
    <property type="entry name" value="CvfB_fam"/>
</dbReference>
<dbReference type="OrthoDB" id="9801597at2"/>
<dbReference type="InterPro" id="IPR039566">
    <property type="entry name" value="CvfB_S1_st"/>
</dbReference>
<dbReference type="Pfam" id="PF17783">
    <property type="entry name" value="WHD_CvfB"/>
    <property type="match status" value="1"/>
</dbReference>
<dbReference type="KEGG" id="tau:Tola_1313"/>
<evidence type="ECO:0000313" key="4">
    <source>
        <dbReference type="EMBL" id="ACQ92930.1"/>
    </source>
</evidence>
<dbReference type="HOGENOM" id="CLU_064885_1_0_6"/>
<feature type="domain" description="Conserved virulence factor B first S1" evidence="2">
    <location>
        <begin position="4"/>
        <end position="63"/>
    </location>
</feature>
<keyword evidence="5" id="KW-1185">Reference proteome</keyword>
<name>C4LEA9_TOLAT</name>
<reference evidence="4 5" key="2">
    <citation type="journal article" date="2011" name="Stand. Genomic Sci.">
        <title>Complete genome sequence of Tolumonas auensis type strain (TA 4).</title>
        <authorList>
            <person name="Chertkov O."/>
            <person name="Copeland A."/>
            <person name="Lucas S."/>
            <person name="Lapidus A."/>
            <person name="Berry K.W."/>
            <person name="Detter J.C."/>
            <person name="Del Rio T.G."/>
            <person name="Hammon N."/>
            <person name="Dalin E."/>
            <person name="Tice H."/>
            <person name="Pitluck S."/>
            <person name="Richardson P."/>
            <person name="Bruce D."/>
            <person name="Goodwin L."/>
            <person name="Han C."/>
            <person name="Tapia R."/>
            <person name="Saunders E."/>
            <person name="Schmutz J."/>
            <person name="Brettin T."/>
            <person name="Larimer F."/>
            <person name="Land M."/>
            <person name="Hauser L."/>
            <person name="Spring S."/>
            <person name="Rohde M."/>
            <person name="Kyrpides N.C."/>
            <person name="Ivanova N."/>
            <person name="Goker M."/>
            <person name="Beller H.R."/>
            <person name="Klenk H.P."/>
            <person name="Woyke T."/>
        </authorList>
    </citation>
    <scope>NUCLEOTIDE SEQUENCE [LARGE SCALE GENOMIC DNA]</scope>
    <source>
        <strain evidence="5">DSM 9187 / TA4</strain>
    </source>
</reference>
<feature type="domain" description="Conserved virulence factor B-like winged helix" evidence="3">
    <location>
        <begin position="217"/>
        <end position="274"/>
    </location>
</feature>
<dbReference type="InterPro" id="IPR040764">
    <property type="entry name" value="CvfB_WH"/>
</dbReference>
<sequence length="275" mass="30929">MIQLGRMNSLPVIKIDEKGAWLDADDLGQAFVPQSQLPEHIKEGDALPVFPYLDGDGELVVSTDKPLAQVGEFAGMKVISASRIGAFLDWGMKKDLFVPANEQAKPMQLGHTYVVYVYLDRESRPTATSRLDHYLSIEMPRYEQWEEVDLLICEQTDLGYKVIVNKKFWGLIFYNEIFTNIKIGQRTKGYIKKIHDDGKLDVTLNKPGLARKDEAGEKILVRLQKQGGFLPVGDKSSPELIYSQFSMSKGTFKKAIGGLFKQGLITIEDDGIRLN</sequence>
<comment type="similarity">
    <text evidence="1">Belongs to the CvfB family.</text>
</comment>
<dbReference type="Gene3D" id="2.40.50.140">
    <property type="entry name" value="Nucleic acid-binding proteins"/>
    <property type="match status" value="1"/>
</dbReference>
<proteinExistence type="inferred from homology"/>
<dbReference type="EMBL" id="CP001616">
    <property type="protein sequence ID" value="ACQ92930.1"/>
    <property type="molecule type" value="Genomic_DNA"/>
</dbReference>
<organism evidence="4 5">
    <name type="scientific">Tolumonas auensis (strain DSM 9187 / NBRC 110442 / TA 4)</name>
    <dbReference type="NCBI Taxonomy" id="595494"/>
    <lineage>
        <taxon>Bacteria</taxon>
        <taxon>Pseudomonadati</taxon>
        <taxon>Pseudomonadota</taxon>
        <taxon>Gammaproteobacteria</taxon>
        <taxon>Aeromonadales</taxon>
        <taxon>Aeromonadaceae</taxon>
        <taxon>Tolumonas</taxon>
    </lineage>
</organism>
<accession>C4LEA9</accession>
<dbReference type="RefSeq" id="WP_012729529.1">
    <property type="nucleotide sequence ID" value="NC_012691.1"/>
</dbReference>
<dbReference type="Pfam" id="PF13509">
    <property type="entry name" value="S1_2"/>
    <property type="match status" value="2"/>
</dbReference>
<dbReference type="Gene3D" id="1.10.10.10">
    <property type="entry name" value="Winged helix-like DNA-binding domain superfamily/Winged helix DNA-binding domain"/>
    <property type="match status" value="1"/>
</dbReference>
<dbReference type="Proteomes" id="UP000009073">
    <property type="component" value="Chromosome"/>
</dbReference>
<protein>
    <recommendedName>
        <fullName evidence="6">RNA binding S1 domain protein</fullName>
    </recommendedName>
</protein>
<evidence type="ECO:0000259" key="2">
    <source>
        <dbReference type="Pfam" id="PF13509"/>
    </source>
</evidence>
<dbReference type="STRING" id="595494.Tola_1313"/>
<feature type="domain" description="Conserved virulence factor B first S1" evidence="2">
    <location>
        <begin position="71"/>
        <end position="128"/>
    </location>
</feature>
<evidence type="ECO:0008006" key="6">
    <source>
        <dbReference type="Google" id="ProtNLM"/>
    </source>
</evidence>
<reference evidence="5" key="1">
    <citation type="submission" date="2009-05" db="EMBL/GenBank/DDBJ databases">
        <title>Complete sequence of Tolumonas auensis DSM 9187.</title>
        <authorList>
            <consortium name="US DOE Joint Genome Institute"/>
            <person name="Lucas S."/>
            <person name="Copeland A."/>
            <person name="Lapidus A."/>
            <person name="Glavina del Rio T."/>
            <person name="Tice H."/>
            <person name="Bruce D."/>
            <person name="Goodwin L."/>
            <person name="Pitluck S."/>
            <person name="Chertkov O."/>
            <person name="Brettin T."/>
            <person name="Detter J.C."/>
            <person name="Han C."/>
            <person name="Larimer F."/>
            <person name="Land M."/>
            <person name="Hauser L."/>
            <person name="Kyrpides N."/>
            <person name="Mikhailova N."/>
            <person name="Spring S."/>
            <person name="Beller H."/>
        </authorList>
    </citation>
    <scope>NUCLEOTIDE SEQUENCE [LARGE SCALE GENOMIC DNA]</scope>
    <source>
        <strain evidence="5">DSM 9187 / TA4</strain>
    </source>
</reference>
<dbReference type="InterPro" id="IPR012340">
    <property type="entry name" value="NA-bd_OB-fold"/>
</dbReference>
<dbReference type="PANTHER" id="PTHR37296">
    <property type="entry name" value="CONSERVED VIRULENCE FACTOR B"/>
    <property type="match status" value="1"/>
</dbReference>
<evidence type="ECO:0000313" key="5">
    <source>
        <dbReference type="Proteomes" id="UP000009073"/>
    </source>
</evidence>
<dbReference type="AlphaFoldDB" id="C4LEA9"/>
<evidence type="ECO:0000259" key="3">
    <source>
        <dbReference type="Pfam" id="PF17783"/>
    </source>
</evidence>
<gene>
    <name evidence="4" type="ordered locus">Tola_1313</name>
</gene>
<dbReference type="PIRSF" id="PIRSF012524">
    <property type="entry name" value="YitL_S1"/>
    <property type="match status" value="1"/>
</dbReference>
<dbReference type="eggNOG" id="COG2996">
    <property type="taxonomic scope" value="Bacteria"/>
</dbReference>
<dbReference type="PANTHER" id="PTHR37296:SF1">
    <property type="entry name" value="CONSERVED VIRULENCE FACTOR B"/>
    <property type="match status" value="1"/>
</dbReference>
<evidence type="ECO:0000256" key="1">
    <source>
        <dbReference type="PIRNR" id="PIRNR012524"/>
    </source>
</evidence>
<dbReference type="InterPro" id="IPR036388">
    <property type="entry name" value="WH-like_DNA-bd_sf"/>
</dbReference>